<reference evidence="1 2" key="1">
    <citation type="submission" date="2014-08" db="EMBL/GenBank/DDBJ databases">
        <title>Genome sequence of Tetragenococcus muriaticus.</title>
        <authorList>
            <person name="Chuea-nongthon C."/>
            <person name="Rodtong S."/>
            <person name="Yongsawatdigul J."/>
            <person name="Steele J.L."/>
            <person name="Liu X.-y."/>
            <person name="Speers J."/>
            <person name="Glasner J.D."/>
            <person name="Neeno-Eckwall E.C."/>
        </authorList>
    </citation>
    <scope>NUCLEOTIDE SEQUENCE [LARGE SCALE GENOMIC DNA]</scope>
    <source>
        <strain evidence="1 2">PMC-11-5</strain>
    </source>
</reference>
<evidence type="ECO:0000313" key="1">
    <source>
        <dbReference type="EMBL" id="KFN90338.1"/>
    </source>
</evidence>
<evidence type="ECO:0000313" key="2">
    <source>
        <dbReference type="Proteomes" id="UP000029380"/>
    </source>
</evidence>
<sequence>MLATKNFALENDLSYLAVLKDTIEVGIDPKIMGGFSC</sequence>
<name>A0A091CCH4_9ENTE</name>
<dbReference type="Proteomes" id="UP000029380">
    <property type="component" value="Unassembled WGS sequence"/>
</dbReference>
<gene>
    <name evidence="1" type="ORF">TMUPMC115_1970</name>
</gene>
<accession>A0A091CCH4</accession>
<proteinExistence type="predicted"/>
<dbReference type="EMBL" id="JPVU01000215">
    <property type="protein sequence ID" value="KFN90338.1"/>
    <property type="molecule type" value="Genomic_DNA"/>
</dbReference>
<organism evidence="1 2">
    <name type="scientific">Tetragenococcus muriaticus PMC-11-5</name>
    <dbReference type="NCBI Taxonomy" id="1302649"/>
    <lineage>
        <taxon>Bacteria</taxon>
        <taxon>Bacillati</taxon>
        <taxon>Bacillota</taxon>
        <taxon>Bacilli</taxon>
        <taxon>Lactobacillales</taxon>
        <taxon>Enterococcaceae</taxon>
        <taxon>Tetragenococcus</taxon>
    </lineage>
</organism>
<dbReference type="PATRIC" id="fig|1302649.3.peg.1972"/>
<protein>
    <submittedName>
        <fullName evidence="1">Uncharacterized protein</fullName>
    </submittedName>
</protein>
<dbReference type="AlphaFoldDB" id="A0A091CCH4"/>
<comment type="caution">
    <text evidence="1">The sequence shown here is derived from an EMBL/GenBank/DDBJ whole genome shotgun (WGS) entry which is preliminary data.</text>
</comment>